<sequence length="338" mass="36818">MADFAQTREADNLFDSEISAPPPPPPSAPTEPRAFSTRGGRVPRRQSRGGEKSVSPKTNLVVSGAPEDPTAVSAVKPLLRNRAVDQQVQQDRTLSGGLKKPKLTEEEMTARLEHQKLLNQLLVDRRRKVEEDENSFQVQEEARKQADASKRFVERKKKVEQERSRKELDDEREKNRQRKLNAVRSREWDSTKTEEDYNPKGQSSRFRRGAYGAVTGPPTAPRGAPRGAPTGPRRNATASVGTPSKNPTSTQEWPGLPPAAKDKLPTKDELSAGGEALIGANGQLAAGDEPTDENEPRAEDKASGERRPDADDGVGETLAPLSPVVGGDSWAEQVEAGA</sequence>
<evidence type="ECO:0000313" key="2">
    <source>
        <dbReference type="EMBL" id="KAL0638735.1"/>
    </source>
</evidence>
<dbReference type="EMBL" id="JBBBZM010000018">
    <property type="protein sequence ID" value="KAL0638735.1"/>
    <property type="molecule type" value="Genomic_DNA"/>
</dbReference>
<feature type="compositionally biased region" description="Polar residues" evidence="1">
    <location>
        <begin position="236"/>
        <end position="252"/>
    </location>
</feature>
<feature type="compositionally biased region" description="Basic and acidic residues" evidence="1">
    <location>
        <begin position="294"/>
        <end position="310"/>
    </location>
</feature>
<feature type="compositionally biased region" description="Basic and acidic residues" evidence="1">
    <location>
        <begin position="184"/>
        <end position="198"/>
    </location>
</feature>
<accession>A0ABR3GS29</accession>
<dbReference type="Proteomes" id="UP001447188">
    <property type="component" value="Unassembled WGS sequence"/>
</dbReference>
<evidence type="ECO:0000313" key="3">
    <source>
        <dbReference type="Proteomes" id="UP001447188"/>
    </source>
</evidence>
<feature type="compositionally biased region" description="Polar residues" evidence="1">
    <location>
        <begin position="84"/>
        <end position="93"/>
    </location>
</feature>
<organism evidence="2 3">
    <name type="scientific">Discina gigas</name>
    <dbReference type="NCBI Taxonomy" id="1032678"/>
    <lineage>
        <taxon>Eukaryota</taxon>
        <taxon>Fungi</taxon>
        <taxon>Dikarya</taxon>
        <taxon>Ascomycota</taxon>
        <taxon>Pezizomycotina</taxon>
        <taxon>Pezizomycetes</taxon>
        <taxon>Pezizales</taxon>
        <taxon>Discinaceae</taxon>
        <taxon>Discina</taxon>
    </lineage>
</organism>
<reference evidence="2 3" key="1">
    <citation type="submission" date="2024-02" db="EMBL/GenBank/DDBJ databases">
        <title>Discinaceae phylogenomics.</title>
        <authorList>
            <person name="Dirks A.C."/>
            <person name="James T.Y."/>
        </authorList>
    </citation>
    <scope>NUCLEOTIDE SEQUENCE [LARGE SCALE GENOMIC DNA]</scope>
    <source>
        <strain evidence="2 3">ACD0624</strain>
    </source>
</reference>
<protein>
    <submittedName>
        <fullName evidence="2">Uncharacterized protein</fullName>
    </submittedName>
</protein>
<proteinExistence type="predicted"/>
<feature type="region of interest" description="Disordered" evidence="1">
    <location>
        <begin position="128"/>
        <end position="338"/>
    </location>
</feature>
<feature type="compositionally biased region" description="Basic and acidic residues" evidence="1">
    <location>
        <begin position="140"/>
        <end position="174"/>
    </location>
</feature>
<feature type="compositionally biased region" description="Basic and acidic residues" evidence="1">
    <location>
        <begin position="260"/>
        <end position="270"/>
    </location>
</feature>
<feature type="compositionally biased region" description="Low complexity" evidence="1">
    <location>
        <begin position="215"/>
        <end position="234"/>
    </location>
</feature>
<feature type="compositionally biased region" description="Basic and acidic residues" evidence="1">
    <location>
        <begin position="1"/>
        <end position="11"/>
    </location>
</feature>
<name>A0ABR3GS29_9PEZI</name>
<evidence type="ECO:0000256" key="1">
    <source>
        <dbReference type="SAM" id="MobiDB-lite"/>
    </source>
</evidence>
<comment type="caution">
    <text evidence="2">The sequence shown here is derived from an EMBL/GenBank/DDBJ whole genome shotgun (WGS) entry which is preliminary data.</text>
</comment>
<feature type="region of interest" description="Disordered" evidence="1">
    <location>
        <begin position="1"/>
        <end position="102"/>
    </location>
</feature>
<keyword evidence="3" id="KW-1185">Reference proteome</keyword>
<gene>
    <name evidence="2" type="ORF">Q9L58_002159</name>
</gene>
<feature type="compositionally biased region" description="Pro residues" evidence="1">
    <location>
        <begin position="20"/>
        <end position="29"/>
    </location>
</feature>